<proteinExistence type="predicted"/>
<evidence type="ECO:0000313" key="1">
    <source>
        <dbReference type="EMBL" id="MCP3429750.1"/>
    </source>
</evidence>
<dbReference type="RefSeq" id="WP_254102469.1">
    <property type="nucleotide sequence ID" value="NZ_JANATA010000035.1"/>
</dbReference>
<dbReference type="AlphaFoldDB" id="A0AA41X0Z2"/>
<dbReference type="Proteomes" id="UP001165413">
    <property type="component" value="Unassembled WGS sequence"/>
</dbReference>
<gene>
    <name evidence="1" type="ORF">NLF92_12460</name>
</gene>
<organism evidence="1 2">
    <name type="scientific">Opacimonas viscosa</name>
    <dbReference type="NCBI Taxonomy" id="2961944"/>
    <lineage>
        <taxon>Bacteria</taxon>
        <taxon>Pseudomonadati</taxon>
        <taxon>Pseudomonadota</taxon>
        <taxon>Gammaproteobacteria</taxon>
        <taxon>Alteromonadales</taxon>
        <taxon>Alteromonadaceae</taxon>
        <taxon>Opacimonas</taxon>
    </lineage>
</organism>
<sequence length="107" mass="12086">MDYKLLIFTTLFFFSGQSIASDYIEALIECNQPEIEIYLAENELSSLEPSLMSALLENCQREIKSSRVSNPKVKKSFMSFSTSRSETDTTPPELVSLAFSTRNIDVT</sequence>
<name>A0AA41X0Z2_9ALTE</name>
<accession>A0AA41X0Z2</accession>
<evidence type="ECO:0000313" key="2">
    <source>
        <dbReference type="Proteomes" id="UP001165413"/>
    </source>
</evidence>
<reference evidence="1" key="1">
    <citation type="submission" date="2022-07" db="EMBL/GenBank/DDBJ databases">
        <title>Characterization of the Novel Bacterium Alteromonas immobilis LMIT006 and Alteromonas gregis LMIT007.</title>
        <authorList>
            <person name="Lin X."/>
        </authorList>
    </citation>
    <scope>NUCLEOTIDE SEQUENCE</scope>
    <source>
        <strain evidence="1">LMIT007</strain>
    </source>
</reference>
<comment type="caution">
    <text evidence="1">The sequence shown here is derived from an EMBL/GenBank/DDBJ whole genome shotgun (WGS) entry which is preliminary data.</text>
</comment>
<protein>
    <submittedName>
        <fullName evidence="1">Uncharacterized protein</fullName>
    </submittedName>
</protein>
<keyword evidence="2" id="KW-1185">Reference proteome</keyword>
<feature type="non-terminal residue" evidence="1">
    <location>
        <position position="107"/>
    </location>
</feature>
<dbReference type="EMBL" id="JANATA010000035">
    <property type="protein sequence ID" value="MCP3429750.1"/>
    <property type="molecule type" value="Genomic_DNA"/>
</dbReference>